<evidence type="ECO:0000259" key="6">
    <source>
        <dbReference type="Pfam" id="PF03755"/>
    </source>
</evidence>
<reference evidence="8" key="1">
    <citation type="submission" date="2022-11" db="EMBL/GenBank/DDBJ databases">
        <title>WGS of Natronobacillus azotifigens 24KS-1, an anaerobic diazotrophic haloalkaliphile from soda-rich habitats.</title>
        <authorList>
            <person name="Sorokin D.Y."/>
            <person name="Merkel A.Y."/>
        </authorList>
    </citation>
    <scope>NUCLEOTIDE SEQUENCE</scope>
    <source>
        <strain evidence="8">24KS-1</strain>
    </source>
</reference>
<name>A0A9J6RDH3_9BACI</name>
<evidence type="ECO:0000256" key="2">
    <source>
        <dbReference type="ARBA" id="ARBA00022722"/>
    </source>
</evidence>
<dbReference type="PANTHER" id="PTHR30636:SF3">
    <property type="entry name" value="UPF0701 PROTEIN YICC"/>
    <property type="match status" value="1"/>
</dbReference>
<comment type="similarity">
    <text evidence="5">Belongs to the YicC/YloC family.</text>
</comment>
<evidence type="ECO:0000256" key="4">
    <source>
        <dbReference type="ARBA" id="ARBA00022801"/>
    </source>
</evidence>
<evidence type="ECO:0000256" key="3">
    <source>
        <dbReference type="ARBA" id="ARBA00022759"/>
    </source>
</evidence>
<keyword evidence="9" id="KW-1185">Reference proteome</keyword>
<comment type="caution">
    <text evidence="8">The sequence shown here is derived from an EMBL/GenBank/DDBJ whole genome shotgun (WGS) entry which is preliminary data.</text>
</comment>
<dbReference type="Pfam" id="PF03755">
    <property type="entry name" value="YicC-like_N"/>
    <property type="match status" value="1"/>
</dbReference>
<dbReference type="InterPro" id="IPR005229">
    <property type="entry name" value="YicC/YloC-like"/>
</dbReference>
<evidence type="ECO:0000313" key="9">
    <source>
        <dbReference type="Proteomes" id="UP001084197"/>
    </source>
</evidence>
<evidence type="ECO:0000256" key="5">
    <source>
        <dbReference type="ARBA" id="ARBA00035648"/>
    </source>
</evidence>
<feature type="domain" description="Endoribonuclease YicC-like C-terminal" evidence="7">
    <location>
        <begin position="175"/>
        <end position="295"/>
    </location>
</feature>
<dbReference type="PANTHER" id="PTHR30636">
    <property type="entry name" value="UPF0701 PROTEIN YICC"/>
    <property type="match status" value="1"/>
</dbReference>
<dbReference type="RefSeq" id="WP_268780144.1">
    <property type="nucleotide sequence ID" value="NZ_JAPRAT010000016.1"/>
</dbReference>
<accession>A0A9J6RDH3</accession>
<keyword evidence="4" id="KW-0378">Hydrolase</keyword>
<evidence type="ECO:0000313" key="8">
    <source>
        <dbReference type="EMBL" id="MCZ0703372.1"/>
    </source>
</evidence>
<sequence length="295" mass="34290">MANSMTGFGQHTVYVDQTSISVEVRTVNHRFFDLSLKIPRSFYVLEAKVKNILQSYFGRGRVEVYVTVEGQGLVERVVDVDWLLLDQYINHMTVIKEKYLDKHDLSVDILPNLEEIFIVTEVEKQTDQIKKAFIDAVNIACQQAEQMRQTEGSMLIEDILKRMKNIDKITNQLHDRRDTVIKDYHKRILDRLSNYTAEINQTSDPRIFQEVALLAEKGDISEEITRLHSHVEQFIDTANQVAPKEIGRKLEFILQEMLRETNTIGSKANDPQISNWVVDLKTEIEKIKEQIQNIE</sequence>
<protein>
    <submittedName>
        <fullName evidence="8">YicC family protein</fullName>
    </submittedName>
</protein>
<keyword evidence="3" id="KW-0255">Endonuclease</keyword>
<keyword evidence="2" id="KW-0540">Nuclease</keyword>
<organism evidence="8 9">
    <name type="scientific">Natronobacillus azotifigens</name>
    <dbReference type="NCBI Taxonomy" id="472978"/>
    <lineage>
        <taxon>Bacteria</taxon>
        <taxon>Bacillati</taxon>
        <taxon>Bacillota</taxon>
        <taxon>Bacilli</taxon>
        <taxon>Bacillales</taxon>
        <taxon>Bacillaceae</taxon>
        <taxon>Natronobacillus</taxon>
    </lineage>
</organism>
<gene>
    <name evidence="8" type="ORF">OWO01_09105</name>
</gene>
<dbReference type="InterPro" id="IPR013527">
    <property type="entry name" value="YicC-like_N"/>
</dbReference>
<dbReference type="EMBL" id="JAPRAT010000016">
    <property type="protein sequence ID" value="MCZ0703372.1"/>
    <property type="molecule type" value="Genomic_DNA"/>
</dbReference>
<dbReference type="InterPro" id="IPR013551">
    <property type="entry name" value="YicC-like_C"/>
</dbReference>
<proteinExistence type="inferred from homology"/>
<dbReference type="GO" id="GO:0004521">
    <property type="term" value="F:RNA endonuclease activity"/>
    <property type="evidence" value="ECO:0007669"/>
    <property type="project" value="InterPro"/>
</dbReference>
<dbReference type="NCBIfam" id="TIGR00255">
    <property type="entry name" value="YicC/YloC family endoribonuclease"/>
    <property type="match status" value="1"/>
</dbReference>
<dbReference type="Proteomes" id="UP001084197">
    <property type="component" value="Unassembled WGS sequence"/>
</dbReference>
<dbReference type="GO" id="GO:0016787">
    <property type="term" value="F:hydrolase activity"/>
    <property type="evidence" value="ECO:0007669"/>
    <property type="project" value="UniProtKB-KW"/>
</dbReference>
<feature type="domain" description="Endoribonuclease YicC-like N-terminal" evidence="6">
    <location>
        <begin position="3"/>
        <end position="155"/>
    </location>
</feature>
<dbReference type="AlphaFoldDB" id="A0A9J6RDH3"/>
<evidence type="ECO:0000256" key="1">
    <source>
        <dbReference type="ARBA" id="ARBA00001968"/>
    </source>
</evidence>
<dbReference type="Pfam" id="PF08340">
    <property type="entry name" value="YicC-like_C"/>
    <property type="match status" value="1"/>
</dbReference>
<evidence type="ECO:0000259" key="7">
    <source>
        <dbReference type="Pfam" id="PF08340"/>
    </source>
</evidence>
<comment type="cofactor">
    <cofactor evidence="1">
        <name>a divalent metal cation</name>
        <dbReference type="ChEBI" id="CHEBI:60240"/>
    </cofactor>
</comment>